<sequence>MHVRDRSWLDMHSPHRQLPSNTGPLIHLAEENPFVLRVLLGMSFKYEDLASDVPCSLWSMLAPAGGAIVLSGLAWYGYKHFAFTLEENRKELSVLRSALAQRDAEVISLRKALSEPTQQPQKVATPPTTTPTPTPPLRKDSAEVQALRRRISDQNKELEEFRAHNRALTLEVHAGREELRDLGIKLQQSDKLSRARAEELQVAQMYLSTADQFSGFEIVQAVEALNEEISGTAATLADIYEQVKRATDKPSAEVPYRHVADILGDTMARFIKSNPQYEVLQVAFSAAICAHAGAMVMSWCLRRDPGREEGWNEVYDRIRQSEKQAIAGKWRALTQKAIEPPSKHDEAEIQTVLEETLANILTIAGFDPGDNKLADTLVGSGIAKRLMELRFCARQGVTSCEMEPVYVAPGLLFNSDAMEDALSRGDLKGQDGEMQICSTTELGLAAIEGWELEEPESSLKILKKAKVILLSGLNDIVA</sequence>
<name>A0AA39Q0R1_9AGAR</name>
<gene>
    <name evidence="2" type="ORF">EDD18DRAFT_433620</name>
</gene>
<protein>
    <submittedName>
        <fullName evidence="2">Uncharacterized protein</fullName>
    </submittedName>
</protein>
<evidence type="ECO:0000313" key="3">
    <source>
        <dbReference type="Proteomes" id="UP001175228"/>
    </source>
</evidence>
<feature type="region of interest" description="Disordered" evidence="1">
    <location>
        <begin position="110"/>
        <end position="143"/>
    </location>
</feature>
<dbReference type="EMBL" id="JAUEPU010000026">
    <property type="protein sequence ID" value="KAK0493236.1"/>
    <property type="molecule type" value="Genomic_DNA"/>
</dbReference>
<keyword evidence="3" id="KW-1185">Reference proteome</keyword>
<evidence type="ECO:0000256" key="1">
    <source>
        <dbReference type="SAM" id="MobiDB-lite"/>
    </source>
</evidence>
<dbReference type="Proteomes" id="UP001175228">
    <property type="component" value="Unassembled WGS sequence"/>
</dbReference>
<organism evidence="2 3">
    <name type="scientific">Armillaria luteobubalina</name>
    <dbReference type="NCBI Taxonomy" id="153913"/>
    <lineage>
        <taxon>Eukaryota</taxon>
        <taxon>Fungi</taxon>
        <taxon>Dikarya</taxon>
        <taxon>Basidiomycota</taxon>
        <taxon>Agaricomycotina</taxon>
        <taxon>Agaricomycetes</taxon>
        <taxon>Agaricomycetidae</taxon>
        <taxon>Agaricales</taxon>
        <taxon>Marasmiineae</taxon>
        <taxon>Physalacriaceae</taxon>
        <taxon>Armillaria</taxon>
    </lineage>
</organism>
<evidence type="ECO:0000313" key="2">
    <source>
        <dbReference type="EMBL" id="KAK0493236.1"/>
    </source>
</evidence>
<reference evidence="2" key="1">
    <citation type="submission" date="2023-06" db="EMBL/GenBank/DDBJ databases">
        <authorList>
            <consortium name="Lawrence Berkeley National Laboratory"/>
            <person name="Ahrendt S."/>
            <person name="Sahu N."/>
            <person name="Indic B."/>
            <person name="Wong-Bajracharya J."/>
            <person name="Merenyi Z."/>
            <person name="Ke H.-M."/>
            <person name="Monk M."/>
            <person name="Kocsube S."/>
            <person name="Drula E."/>
            <person name="Lipzen A."/>
            <person name="Balint B."/>
            <person name="Henrissat B."/>
            <person name="Andreopoulos B."/>
            <person name="Martin F.M."/>
            <person name="Harder C.B."/>
            <person name="Rigling D."/>
            <person name="Ford K.L."/>
            <person name="Foster G.D."/>
            <person name="Pangilinan J."/>
            <person name="Papanicolaou A."/>
            <person name="Barry K."/>
            <person name="LaButti K."/>
            <person name="Viragh M."/>
            <person name="Koriabine M."/>
            <person name="Yan M."/>
            <person name="Riley R."/>
            <person name="Champramary S."/>
            <person name="Plett K.L."/>
            <person name="Tsai I.J."/>
            <person name="Slot J."/>
            <person name="Sipos G."/>
            <person name="Plett J."/>
            <person name="Nagy L.G."/>
            <person name="Grigoriev I.V."/>
        </authorList>
    </citation>
    <scope>NUCLEOTIDE SEQUENCE</scope>
    <source>
        <strain evidence="2">HWK02</strain>
    </source>
</reference>
<accession>A0AA39Q0R1</accession>
<proteinExistence type="predicted"/>
<dbReference type="AlphaFoldDB" id="A0AA39Q0R1"/>
<comment type="caution">
    <text evidence="2">The sequence shown here is derived from an EMBL/GenBank/DDBJ whole genome shotgun (WGS) entry which is preliminary data.</text>
</comment>